<protein>
    <submittedName>
        <fullName evidence="1">Uncharacterized protein</fullName>
    </submittedName>
</protein>
<comment type="caution">
    <text evidence="1">The sequence shown here is derived from an EMBL/GenBank/DDBJ whole genome shotgun (WGS) entry which is preliminary data.</text>
</comment>
<sequence length="201" mass="23668">MSPQAHRITYEWLRMEDLENDFPKKGKKFTKKKKKKKNGRERDERESIERRELFLGFFKNNHRIRRRTARPRRWRTVEKTESNLSDAPSFDDVLSQFIYQGICSNGETKTMEKKENEDENNACLKDSLPPIYGSLGEEEEVEKSCLEIARESGGQHVEVRKDSPYFVNGCKDSKFKAKHRKVSHFKKAETPDKIKPGCCDY</sequence>
<dbReference type="Proteomes" id="UP001164250">
    <property type="component" value="Chromosome 2"/>
</dbReference>
<proteinExistence type="predicted"/>
<dbReference type="EMBL" id="CM047898">
    <property type="protein sequence ID" value="KAJ0106248.1"/>
    <property type="molecule type" value="Genomic_DNA"/>
</dbReference>
<accession>A0ACC1C2J2</accession>
<reference evidence="2" key="1">
    <citation type="journal article" date="2023" name="G3 (Bethesda)">
        <title>Genome assembly and association tests identify interacting loci associated with vigor, precocity, and sex in interspecific pistachio rootstocks.</title>
        <authorList>
            <person name="Palmer W."/>
            <person name="Jacygrad E."/>
            <person name="Sagayaradj S."/>
            <person name="Cavanaugh K."/>
            <person name="Han R."/>
            <person name="Bertier L."/>
            <person name="Beede B."/>
            <person name="Kafkas S."/>
            <person name="Golino D."/>
            <person name="Preece J."/>
            <person name="Michelmore R."/>
        </authorList>
    </citation>
    <scope>NUCLEOTIDE SEQUENCE [LARGE SCALE GENOMIC DNA]</scope>
</reference>
<evidence type="ECO:0000313" key="2">
    <source>
        <dbReference type="Proteomes" id="UP001164250"/>
    </source>
</evidence>
<evidence type="ECO:0000313" key="1">
    <source>
        <dbReference type="EMBL" id="KAJ0106248.1"/>
    </source>
</evidence>
<organism evidence="1 2">
    <name type="scientific">Pistacia atlantica</name>
    <dbReference type="NCBI Taxonomy" id="434234"/>
    <lineage>
        <taxon>Eukaryota</taxon>
        <taxon>Viridiplantae</taxon>
        <taxon>Streptophyta</taxon>
        <taxon>Embryophyta</taxon>
        <taxon>Tracheophyta</taxon>
        <taxon>Spermatophyta</taxon>
        <taxon>Magnoliopsida</taxon>
        <taxon>eudicotyledons</taxon>
        <taxon>Gunneridae</taxon>
        <taxon>Pentapetalae</taxon>
        <taxon>rosids</taxon>
        <taxon>malvids</taxon>
        <taxon>Sapindales</taxon>
        <taxon>Anacardiaceae</taxon>
        <taxon>Pistacia</taxon>
    </lineage>
</organism>
<keyword evidence="2" id="KW-1185">Reference proteome</keyword>
<gene>
    <name evidence="1" type="ORF">Patl1_19429</name>
</gene>
<name>A0ACC1C2J2_9ROSI</name>